<feature type="domain" description="FYVE-type" evidence="6">
    <location>
        <begin position="300"/>
        <end position="360"/>
    </location>
</feature>
<dbReference type="EMBL" id="MJFZ01000357">
    <property type="protein sequence ID" value="RAW30709.1"/>
    <property type="molecule type" value="Genomic_DNA"/>
</dbReference>
<dbReference type="Proteomes" id="UP000735874">
    <property type="component" value="Unassembled WGS sequence"/>
</dbReference>
<evidence type="ECO:0000259" key="6">
    <source>
        <dbReference type="PROSITE" id="PS50178"/>
    </source>
</evidence>
<keyword evidence="3" id="KW-0862">Zinc</keyword>
<evidence type="ECO:0000313" key="12">
    <source>
        <dbReference type="EMBL" id="RAW30709.1"/>
    </source>
</evidence>
<name>A0A329S1Z6_9STRA</name>
<evidence type="ECO:0000256" key="4">
    <source>
        <dbReference type="PROSITE-ProRule" id="PRU00091"/>
    </source>
</evidence>
<keyword evidence="13" id="KW-1185">Reference proteome</keyword>
<evidence type="ECO:0000313" key="11">
    <source>
        <dbReference type="EMBL" id="KAG3210465.1"/>
    </source>
</evidence>
<dbReference type="PROSITE" id="PS50178">
    <property type="entry name" value="ZF_FYVE"/>
    <property type="match status" value="1"/>
</dbReference>
<dbReference type="Proteomes" id="UP000251314">
    <property type="component" value="Unassembled WGS sequence"/>
</dbReference>
<dbReference type="STRING" id="29920.A0A329S1Z6"/>
<dbReference type="Gene3D" id="3.30.40.10">
    <property type="entry name" value="Zinc/RING finger domain, C3HC4 (zinc finger)"/>
    <property type="match status" value="1"/>
</dbReference>
<dbReference type="VEuPathDB" id="FungiDB:PC110_g12939"/>
<dbReference type="Proteomes" id="UP000760860">
    <property type="component" value="Unassembled WGS sequence"/>
</dbReference>
<feature type="region of interest" description="Disordered" evidence="5">
    <location>
        <begin position="1"/>
        <end position="50"/>
    </location>
</feature>
<dbReference type="Pfam" id="PF01363">
    <property type="entry name" value="FYVE"/>
    <property type="match status" value="1"/>
</dbReference>
<evidence type="ECO:0000256" key="3">
    <source>
        <dbReference type="ARBA" id="ARBA00022833"/>
    </source>
</evidence>
<dbReference type="InterPro" id="IPR000306">
    <property type="entry name" value="Znf_FYVE"/>
</dbReference>
<reference evidence="11" key="2">
    <citation type="submission" date="2018-05" db="EMBL/GenBank/DDBJ databases">
        <title>Effector identification in a new, highly contiguous assembly of the strawberry crown rot pathogen Phytophthora cactorum.</title>
        <authorList>
            <person name="Armitage A.D."/>
            <person name="Nellist C.F."/>
            <person name="Bates H."/>
            <person name="Vickerstaff R.J."/>
            <person name="Harrison R.J."/>
        </authorList>
    </citation>
    <scope>NUCLEOTIDE SEQUENCE</scope>
    <source>
        <strain evidence="7">15-7</strain>
        <strain evidence="8">4032</strain>
        <strain evidence="9">4040</strain>
        <strain evidence="10">P415</strain>
        <strain evidence="11">P421</strain>
    </source>
</reference>
<comment type="caution">
    <text evidence="12">The sequence shown here is derived from an EMBL/GenBank/DDBJ whole genome shotgun (WGS) entry which is preliminary data.</text>
</comment>
<dbReference type="Proteomes" id="UP000697107">
    <property type="component" value="Unassembled WGS sequence"/>
</dbReference>
<evidence type="ECO:0000313" key="9">
    <source>
        <dbReference type="EMBL" id="KAG2912366.1"/>
    </source>
</evidence>
<dbReference type="SUPFAM" id="SSF55961">
    <property type="entry name" value="Bet v1-like"/>
    <property type="match status" value="1"/>
</dbReference>
<dbReference type="InterPro" id="IPR011011">
    <property type="entry name" value="Znf_FYVE_PHD"/>
</dbReference>
<gene>
    <name evidence="12" type="ORF">PC110_g12939</name>
    <name evidence="7" type="ORF">PC113_g17742</name>
    <name evidence="8" type="ORF">PC115_g17306</name>
    <name evidence="9" type="ORF">PC117_g18931</name>
    <name evidence="10" type="ORF">PC118_g19473</name>
    <name evidence="11" type="ORF">PC129_g18534</name>
</gene>
<accession>A0A329S1Z6</accession>
<dbReference type="PANTHER" id="PTHR23164">
    <property type="entry name" value="EARLY ENDOSOME ANTIGEN 1"/>
    <property type="match status" value="1"/>
</dbReference>
<dbReference type="PANTHER" id="PTHR23164:SF29">
    <property type="entry name" value="E3 UBIQUITIN-PROTEIN LIGASE PIB1"/>
    <property type="match status" value="1"/>
</dbReference>
<dbReference type="InterPro" id="IPR023393">
    <property type="entry name" value="START-like_dom_sf"/>
</dbReference>
<evidence type="ECO:0000256" key="1">
    <source>
        <dbReference type="ARBA" id="ARBA00022723"/>
    </source>
</evidence>
<reference evidence="12 13" key="1">
    <citation type="submission" date="2018-01" db="EMBL/GenBank/DDBJ databases">
        <title>Draft genome of the strawberry crown rot pathogen Phytophthora cactorum.</title>
        <authorList>
            <person name="Armitage A.D."/>
            <person name="Lysoe E."/>
            <person name="Nellist C.F."/>
            <person name="Harrison R.J."/>
            <person name="Brurberg M.B."/>
        </authorList>
    </citation>
    <scope>NUCLEOTIDE SEQUENCE [LARGE SCALE GENOMIC DNA]</scope>
    <source>
        <strain evidence="12 13">10300</strain>
    </source>
</reference>
<dbReference type="AlphaFoldDB" id="A0A329S1Z6"/>
<proteinExistence type="predicted"/>
<feature type="compositionally biased region" description="Polar residues" evidence="5">
    <location>
        <begin position="16"/>
        <end position="40"/>
    </location>
</feature>
<sequence length="405" mass="46062">MSTPSASFRSSKHNSRQSSNAVRRTQHTSTDTSLSSSRFGRSQGVDDAIHLSPQRKAEMLGLMQDMERDVVSSMMGDHESLTLWKPRMRKKGIDYFVDENVGKGLTRFCCVGQTDAPVSDIMKMFMVTNTATLLKNVRIMYRNVKEAKILSVLQPATRSNPHKSIYIRYASFDTPTLMSGRDICVCVCTNVIEMSDGSTVGYCLWNSVDIPECPDRFDTDKIIRSRMWNSGFFFRNSGKFNAMTKVCYIIGVEIRGVAPQLLGRIYMTIFGGNCRRVCQHYRKRFMDPENFKHRAEWTPKNEIHACSVCSRVFNPLMMKYNCVRCGDVVCGRCFYMEEVSVRGAGITRVRICHRCLEDEGMYAWHLRAIATRDNLDSLNSDGSGVRDLLRHDSMSSRSYPSGMTP</sequence>
<keyword evidence="1" id="KW-0479">Metal-binding</keyword>
<dbReference type="InterPro" id="IPR017455">
    <property type="entry name" value="Znf_FYVE-rel"/>
</dbReference>
<dbReference type="SUPFAM" id="SSF57903">
    <property type="entry name" value="FYVE/PHD zinc finger"/>
    <property type="match status" value="1"/>
</dbReference>
<evidence type="ECO:0000313" key="7">
    <source>
        <dbReference type="EMBL" id="KAG2847573.1"/>
    </source>
</evidence>
<dbReference type="EMBL" id="RCMG01000786">
    <property type="protein sequence ID" value="KAG2847573.1"/>
    <property type="molecule type" value="Genomic_DNA"/>
</dbReference>
<dbReference type="Gene3D" id="3.30.530.20">
    <property type="match status" value="1"/>
</dbReference>
<dbReference type="GO" id="GO:0008270">
    <property type="term" value="F:zinc ion binding"/>
    <property type="evidence" value="ECO:0007669"/>
    <property type="project" value="UniProtKB-KW"/>
</dbReference>
<evidence type="ECO:0000256" key="5">
    <source>
        <dbReference type="SAM" id="MobiDB-lite"/>
    </source>
</evidence>
<evidence type="ECO:0000313" key="8">
    <source>
        <dbReference type="EMBL" id="KAG2897094.1"/>
    </source>
</evidence>
<dbReference type="EMBL" id="RCMV01001090">
    <property type="protein sequence ID" value="KAG3210465.1"/>
    <property type="molecule type" value="Genomic_DNA"/>
</dbReference>
<dbReference type="SMART" id="SM00064">
    <property type="entry name" value="FYVE"/>
    <property type="match status" value="1"/>
</dbReference>
<dbReference type="OrthoDB" id="79871at2759"/>
<dbReference type="InterPro" id="IPR013083">
    <property type="entry name" value="Znf_RING/FYVE/PHD"/>
</dbReference>
<dbReference type="EMBL" id="RCMI01000811">
    <property type="protein sequence ID" value="KAG2897094.1"/>
    <property type="molecule type" value="Genomic_DNA"/>
</dbReference>
<dbReference type="EMBL" id="RCMK01000790">
    <property type="protein sequence ID" value="KAG2912366.1"/>
    <property type="molecule type" value="Genomic_DNA"/>
</dbReference>
<evidence type="ECO:0000313" key="10">
    <source>
        <dbReference type="EMBL" id="KAG2965904.1"/>
    </source>
</evidence>
<evidence type="ECO:0000256" key="2">
    <source>
        <dbReference type="ARBA" id="ARBA00022771"/>
    </source>
</evidence>
<dbReference type="EMBL" id="RCML01001063">
    <property type="protein sequence ID" value="KAG2965904.1"/>
    <property type="molecule type" value="Genomic_DNA"/>
</dbReference>
<protein>
    <recommendedName>
        <fullName evidence="6">FYVE-type domain-containing protein</fullName>
    </recommendedName>
</protein>
<dbReference type="Proteomes" id="UP000774804">
    <property type="component" value="Unassembled WGS sequence"/>
</dbReference>
<keyword evidence="2 4" id="KW-0863">Zinc-finger</keyword>
<organism evidence="12 13">
    <name type="scientific">Phytophthora cactorum</name>
    <dbReference type="NCBI Taxonomy" id="29920"/>
    <lineage>
        <taxon>Eukaryota</taxon>
        <taxon>Sar</taxon>
        <taxon>Stramenopiles</taxon>
        <taxon>Oomycota</taxon>
        <taxon>Peronosporomycetes</taxon>
        <taxon>Peronosporales</taxon>
        <taxon>Peronosporaceae</taxon>
        <taxon>Phytophthora</taxon>
    </lineage>
</organism>
<dbReference type="Proteomes" id="UP000736787">
    <property type="component" value="Unassembled WGS sequence"/>
</dbReference>
<evidence type="ECO:0000313" key="13">
    <source>
        <dbReference type="Proteomes" id="UP000251314"/>
    </source>
</evidence>